<dbReference type="GO" id="GO:0006493">
    <property type="term" value="P:protein O-linked glycosylation"/>
    <property type="evidence" value="ECO:0007669"/>
    <property type="project" value="TreeGrafter"/>
</dbReference>
<protein>
    <recommendedName>
        <fullName evidence="11">Hexosyltransferase</fullName>
        <ecNumber evidence="11">2.4.1.-</ecNumber>
    </recommendedName>
</protein>
<dbReference type="InterPro" id="IPR002659">
    <property type="entry name" value="Glyco_trans_31"/>
</dbReference>
<feature type="signal peptide" evidence="12">
    <location>
        <begin position="1"/>
        <end position="27"/>
    </location>
</feature>
<dbReference type="PANTHER" id="PTHR11214:SF235">
    <property type="entry name" value="HEXOSYLTRANSFERASE"/>
    <property type="match status" value="1"/>
</dbReference>
<evidence type="ECO:0000256" key="4">
    <source>
        <dbReference type="ARBA" id="ARBA00022679"/>
    </source>
</evidence>
<dbReference type="PANTHER" id="PTHR11214">
    <property type="entry name" value="BETA-1,3-N-ACETYLGLUCOSAMINYLTRANSFERASE"/>
    <property type="match status" value="1"/>
</dbReference>
<keyword evidence="4" id="KW-0808">Transferase</keyword>
<evidence type="ECO:0000313" key="13">
    <source>
        <dbReference type="EMBL" id="CAH1400930.1"/>
    </source>
</evidence>
<evidence type="ECO:0000256" key="6">
    <source>
        <dbReference type="ARBA" id="ARBA00022968"/>
    </source>
</evidence>
<dbReference type="GO" id="GO:0016758">
    <property type="term" value="F:hexosyltransferase activity"/>
    <property type="evidence" value="ECO:0007669"/>
    <property type="project" value="InterPro"/>
</dbReference>
<evidence type="ECO:0000256" key="3">
    <source>
        <dbReference type="ARBA" id="ARBA00022676"/>
    </source>
</evidence>
<feature type="chain" id="PRO_5040276438" description="Hexosyltransferase" evidence="12">
    <location>
        <begin position="28"/>
        <end position="351"/>
    </location>
</feature>
<sequence length="351" mass="40693">MRHRNTCLSILCLSLLFFLYLSYIKHSANDNLVYLPNIGYIGREEELLDLRNFNYILKGKPCERNITHVQIVTSYSGNVEARSAIRRAYPSSDLNRLGISRVFLLATLPPFHEVSQNALVDENKKYSDLVQGNFVESYRNLTYKHLMGLKWATKYCKNVKFVIKTDDDILVDLYSLLDIIENKKFQLMGYVLKDMRPIRVKANKWYVTRNEYPDENYPSFLSGWMYVVTLEAVKKLLSHARDFNYFWIDDLFVTGMVSQKSNVTLSDISELFTVHPEVTECCMRKGLKCDFIVSPDGGDHSLQLTFQKHVRHCYVNSCPTLKPGTKIEDKCVAKRKLPPLRKGFPKITVVQ</sequence>
<name>A0A9P0MQF4_NEZVI</name>
<gene>
    <name evidence="13" type="ORF">NEZAVI_LOCUS10064</name>
</gene>
<evidence type="ECO:0000256" key="1">
    <source>
        <dbReference type="ARBA" id="ARBA00004323"/>
    </source>
</evidence>
<keyword evidence="8 11" id="KW-0333">Golgi apparatus</keyword>
<keyword evidence="7" id="KW-1133">Transmembrane helix</keyword>
<keyword evidence="14" id="KW-1185">Reference proteome</keyword>
<evidence type="ECO:0000256" key="2">
    <source>
        <dbReference type="ARBA" id="ARBA00008661"/>
    </source>
</evidence>
<dbReference type="AlphaFoldDB" id="A0A9P0MQF4"/>
<dbReference type="EC" id="2.4.1.-" evidence="11"/>
<organism evidence="13 14">
    <name type="scientific">Nezara viridula</name>
    <name type="common">Southern green stink bug</name>
    <name type="synonym">Cimex viridulus</name>
    <dbReference type="NCBI Taxonomy" id="85310"/>
    <lineage>
        <taxon>Eukaryota</taxon>
        <taxon>Metazoa</taxon>
        <taxon>Ecdysozoa</taxon>
        <taxon>Arthropoda</taxon>
        <taxon>Hexapoda</taxon>
        <taxon>Insecta</taxon>
        <taxon>Pterygota</taxon>
        <taxon>Neoptera</taxon>
        <taxon>Paraneoptera</taxon>
        <taxon>Hemiptera</taxon>
        <taxon>Heteroptera</taxon>
        <taxon>Panheteroptera</taxon>
        <taxon>Pentatomomorpha</taxon>
        <taxon>Pentatomoidea</taxon>
        <taxon>Pentatomidae</taxon>
        <taxon>Pentatominae</taxon>
        <taxon>Nezara</taxon>
    </lineage>
</organism>
<evidence type="ECO:0000256" key="10">
    <source>
        <dbReference type="ARBA" id="ARBA00023180"/>
    </source>
</evidence>
<proteinExistence type="inferred from homology"/>
<evidence type="ECO:0000256" key="9">
    <source>
        <dbReference type="ARBA" id="ARBA00023136"/>
    </source>
</evidence>
<dbReference type="EMBL" id="OV725081">
    <property type="protein sequence ID" value="CAH1400930.1"/>
    <property type="molecule type" value="Genomic_DNA"/>
</dbReference>
<dbReference type="FunFam" id="3.90.550.50:FF:000001">
    <property type="entry name" value="Hexosyltransferase"/>
    <property type="match status" value="1"/>
</dbReference>
<accession>A0A9P0MQF4</accession>
<keyword evidence="10" id="KW-0325">Glycoprotein</keyword>
<keyword evidence="9" id="KW-0472">Membrane</keyword>
<evidence type="ECO:0000256" key="5">
    <source>
        <dbReference type="ARBA" id="ARBA00022692"/>
    </source>
</evidence>
<keyword evidence="12" id="KW-0732">Signal</keyword>
<dbReference type="OrthoDB" id="2139606at2759"/>
<evidence type="ECO:0000256" key="8">
    <source>
        <dbReference type="ARBA" id="ARBA00023034"/>
    </source>
</evidence>
<evidence type="ECO:0000256" key="7">
    <source>
        <dbReference type="ARBA" id="ARBA00022989"/>
    </source>
</evidence>
<keyword evidence="3 11" id="KW-0328">Glycosyltransferase</keyword>
<evidence type="ECO:0000313" key="14">
    <source>
        <dbReference type="Proteomes" id="UP001152798"/>
    </source>
</evidence>
<comment type="subcellular location">
    <subcellularLocation>
        <location evidence="1 11">Golgi apparatus membrane</location>
        <topology evidence="1 11">Single-pass type II membrane protein</topology>
    </subcellularLocation>
</comment>
<dbReference type="GO" id="GO:0000139">
    <property type="term" value="C:Golgi membrane"/>
    <property type="evidence" value="ECO:0007669"/>
    <property type="project" value="UniProtKB-SubCell"/>
</dbReference>
<dbReference type="Proteomes" id="UP001152798">
    <property type="component" value="Chromosome 5"/>
</dbReference>
<dbReference type="Gene3D" id="3.90.550.50">
    <property type="match status" value="1"/>
</dbReference>
<comment type="similarity">
    <text evidence="2 11">Belongs to the glycosyltransferase 31 family.</text>
</comment>
<evidence type="ECO:0000256" key="11">
    <source>
        <dbReference type="RuleBase" id="RU363063"/>
    </source>
</evidence>
<evidence type="ECO:0000256" key="12">
    <source>
        <dbReference type="SAM" id="SignalP"/>
    </source>
</evidence>
<dbReference type="Pfam" id="PF01762">
    <property type="entry name" value="Galactosyl_T"/>
    <property type="match status" value="1"/>
</dbReference>
<reference evidence="13" key="1">
    <citation type="submission" date="2022-01" db="EMBL/GenBank/DDBJ databases">
        <authorList>
            <person name="King R."/>
        </authorList>
    </citation>
    <scope>NUCLEOTIDE SEQUENCE</scope>
</reference>
<keyword evidence="5" id="KW-0812">Transmembrane</keyword>
<keyword evidence="6" id="KW-0735">Signal-anchor</keyword>